<dbReference type="CDD" id="cd11567">
    <property type="entry name" value="YciH_like"/>
    <property type="match status" value="1"/>
</dbReference>
<dbReference type="KEGG" id="bsa:Bacsa_1870"/>
<dbReference type="STRING" id="667015.Bacsa_1870"/>
<sequence>MYFKTYYMKKNDWKDRLNIVYSTNPDFHYEQASEKETETLDKNKQPLRVNIEKKARGGKTVTLIKGFVGTEYDLKELGKLLKTKCGTGGSVKDGEILIQGDFKQRLVEVLRSEGYTQTK</sequence>
<dbReference type="GO" id="GO:0002188">
    <property type="term" value="P:translation reinitiation"/>
    <property type="evidence" value="ECO:0007669"/>
    <property type="project" value="TreeGrafter"/>
</dbReference>
<evidence type="ECO:0000256" key="3">
    <source>
        <dbReference type="ARBA" id="ARBA00022917"/>
    </source>
</evidence>
<accession>F0R298</accession>
<name>F0R298_PHOSB</name>
<reference evidence="5 6" key="1">
    <citation type="journal article" date="2011" name="Stand. Genomic Sci.">
        <title>Complete genome sequence of Bacteroides salanitronis type strain (BL78).</title>
        <authorList>
            <person name="Gronow S."/>
            <person name="Held B."/>
            <person name="Lucas S."/>
            <person name="Lapidus A."/>
            <person name="Del Rio T.G."/>
            <person name="Nolan M."/>
            <person name="Tice H."/>
            <person name="Deshpande S."/>
            <person name="Cheng J.F."/>
            <person name="Pitluck S."/>
            <person name="Liolios K."/>
            <person name="Pagani I."/>
            <person name="Ivanova N."/>
            <person name="Mavromatis K."/>
            <person name="Pati A."/>
            <person name="Tapia R."/>
            <person name="Han C."/>
            <person name="Goodwin L."/>
            <person name="Chen A."/>
            <person name="Palaniappan K."/>
            <person name="Land M."/>
            <person name="Hauser L."/>
            <person name="Chang Y.J."/>
            <person name="Jeffries C.D."/>
            <person name="Brambilla E.M."/>
            <person name="Rohde M."/>
            <person name="Goker M."/>
            <person name="Detter J.C."/>
            <person name="Woyke T."/>
            <person name="Bristow J."/>
            <person name="Markowitz V."/>
            <person name="Hugenholtz P."/>
            <person name="Kyrpides N.C."/>
            <person name="Klenk H.P."/>
            <person name="Eisen J.A."/>
        </authorList>
    </citation>
    <scope>NUCLEOTIDE SEQUENCE [LARGE SCALE GENOMIC DNA]</scope>
    <source>
        <strain evidence="5 6">DSM 18170</strain>
    </source>
</reference>
<dbReference type="eggNOG" id="COG0023">
    <property type="taxonomic scope" value="Bacteria"/>
</dbReference>
<dbReference type="SUPFAM" id="SSF55159">
    <property type="entry name" value="eIF1-like"/>
    <property type="match status" value="1"/>
</dbReference>
<evidence type="ECO:0000256" key="1">
    <source>
        <dbReference type="ARBA" id="ARBA00005422"/>
    </source>
</evidence>
<dbReference type="GO" id="GO:0006417">
    <property type="term" value="P:regulation of translation"/>
    <property type="evidence" value="ECO:0007669"/>
    <property type="project" value="UniProtKB-KW"/>
</dbReference>
<evidence type="ECO:0000313" key="6">
    <source>
        <dbReference type="Proteomes" id="UP000007486"/>
    </source>
</evidence>
<dbReference type="InterPro" id="IPR005872">
    <property type="entry name" value="SUI1_arc_bac"/>
</dbReference>
<proteinExistence type="inferred from homology"/>
<evidence type="ECO:0000256" key="2">
    <source>
        <dbReference type="ARBA" id="ARBA00022845"/>
    </source>
</evidence>
<dbReference type="Pfam" id="PF01253">
    <property type="entry name" value="SUI1"/>
    <property type="match status" value="1"/>
</dbReference>
<dbReference type="HOGENOM" id="CLU_082805_4_1_10"/>
<dbReference type="InterPro" id="IPR036877">
    <property type="entry name" value="SUI1_dom_sf"/>
</dbReference>
<dbReference type="Proteomes" id="UP000007486">
    <property type="component" value="Chromosome"/>
</dbReference>
<keyword evidence="2" id="KW-0810">Translation regulation</keyword>
<dbReference type="PIRSF" id="PIRSF037511">
    <property type="entry name" value="Transl_init_SUI1_pro"/>
    <property type="match status" value="1"/>
</dbReference>
<dbReference type="PROSITE" id="PS50296">
    <property type="entry name" value="SUI1"/>
    <property type="match status" value="1"/>
</dbReference>
<gene>
    <name evidence="5" type="ordered locus">Bacsa_1870</name>
</gene>
<keyword evidence="3" id="KW-0648">Protein biosynthesis</keyword>
<dbReference type="GO" id="GO:0003743">
    <property type="term" value="F:translation initiation factor activity"/>
    <property type="evidence" value="ECO:0007669"/>
    <property type="project" value="UniProtKB-KW"/>
</dbReference>
<organism evidence="5 6">
    <name type="scientific">Phocaeicola salanitronis (strain DSM 18170 / JCM 13657 / CCUG 60908 / BL78)</name>
    <name type="common">Bacteroides salanitronis</name>
    <dbReference type="NCBI Taxonomy" id="667015"/>
    <lineage>
        <taxon>Bacteria</taxon>
        <taxon>Pseudomonadati</taxon>
        <taxon>Bacteroidota</taxon>
        <taxon>Bacteroidia</taxon>
        <taxon>Bacteroidales</taxon>
        <taxon>Bacteroidaceae</taxon>
        <taxon>Phocaeicola</taxon>
    </lineage>
</organism>
<dbReference type="AlphaFoldDB" id="F0R298"/>
<dbReference type="InterPro" id="IPR050318">
    <property type="entry name" value="DENR/SUI1_TIF"/>
</dbReference>
<dbReference type="GO" id="GO:0001731">
    <property type="term" value="P:formation of translation preinitiation complex"/>
    <property type="evidence" value="ECO:0007669"/>
    <property type="project" value="TreeGrafter"/>
</dbReference>
<dbReference type="EMBL" id="CP002530">
    <property type="protein sequence ID" value="ADY36427.1"/>
    <property type="molecule type" value="Genomic_DNA"/>
</dbReference>
<dbReference type="Gene3D" id="3.30.780.10">
    <property type="entry name" value="SUI1-like domain"/>
    <property type="match status" value="1"/>
</dbReference>
<dbReference type="PANTHER" id="PTHR12789">
    <property type="entry name" value="DENSITY-REGULATED PROTEIN HOMOLOG"/>
    <property type="match status" value="1"/>
</dbReference>
<comment type="similarity">
    <text evidence="1">Belongs to the SUI1 family.</text>
</comment>
<keyword evidence="6" id="KW-1185">Reference proteome</keyword>
<keyword evidence="5" id="KW-0396">Initiation factor</keyword>
<protein>
    <submittedName>
        <fullName evidence="5">Translation initiation factor SUI1</fullName>
    </submittedName>
</protein>
<dbReference type="PANTHER" id="PTHR12789:SF0">
    <property type="entry name" value="DENSITY-REGULATED PROTEIN"/>
    <property type="match status" value="1"/>
</dbReference>
<feature type="domain" description="SUI1" evidence="4">
    <location>
        <begin position="56"/>
        <end position="114"/>
    </location>
</feature>
<evidence type="ECO:0000313" key="5">
    <source>
        <dbReference type="EMBL" id="ADY36427.1"/>
    </source>
</evidence>
<dbReference type="InterPro" id="IPR001950">
    <property type="entry name" value="SUI1"/>
</dbReference>
<dbReference type="GO" id="GO:0003729">
    <property type="term" value="F:mRNA binding"/>
    <property type="evidence" value="ECO:0007669"/>
    <property type="project" value="TreeGrafter"/>
</dbReference>
<evidence type="ECO:0000259" key="4">
    <source>
        <dbReference type="PROSITE" id="PS50296"/>
    </source>
</evidence>